<evidence type="ECO:0000259" key="6">
    <source>
        <dbReference type="PROSITE" id="PS50977"/>
    </source>
</evidence>
<dbReference type="GO" id="GO:0003700">
    <property type="term" value="F:DNA-binding transcription factor activity"/>
    <property type="evidence" value="ECO:0007669"/>
    <property type="project" value="TreeGrafter"/>
</dbReference>
<sequence length="239" mass="26374">MAKSTHTSVQAAGSKRAKAERPASGGKAAAPPKREDDLSSVRALRAAERRAAIVEAALDEFTARGFAATRLEDVAKRAGVAKGTIYLYFADKETLFQELLRFSLLPLIGELGAPPRPGISARAMLESFVEVFVREVTETKRADLLRLLISEGKRFPSLAEFHYREVVVHGIAAMRRVIAYGLERGEIRNKALLDYPQLLMAPAMLTVVWQGLFNRFAPLDARALLRTHIDIMFDKGDAP</sequence>
<dbReference type="Gene3D" id="1.10.357.10">
    <property type="entry name" value="Tetracycline Repressor, domain 2"/>
    <property type="match status" value="1"/>
</dbReference>
<name>A0A418VH63_RHOPL</name>
<evidence type="ECO:0000313" key="7">
    <source>
        <dbReference type="EMBL" id="RJF75369.1"/>
    </source>
</evidence>
<feature type="compositionally biased region" description="Polar residues" evidence="5">
    <location>
        <begin position="1"/>
        <end position="11"/>
    </location>
</feature>
<dbReference type="OrthoDB" id="7185252at2"/>
<feature type="region of interest" description="Disordered" evidence="5">
    <location>
        <begin position="1"/>
        <end position="41"/>
    </location>
</feature>
<organism evidence="7 8">
    <name type="scientific">Rhodopseudomonas palustris</name>
    <dbReference type="NCBI Taxonomy" id="1076"/>
    <lineage>
        <taxon>Bacteria</taxon>
        <taxon>Pseudomonadati</taxon>
        <taxon>Pseudomonadota</taxon>
        <taxon>Alphaproteobacteria</taxon>
        <taxon>Hyphomicrobiales</taxon>
        <taxon>Nitrobacteraceae</taxon>
        <taxon>Rhodopseudomonas</taxon>
    </lineage>
</organism>
<dbReference type="InterPro" id="IPR050109">
    <property type="entry name" value="HTH-type_TetR-like_transc_reg"/>
</dbReference>
<reference evidence="7 8" key="1">
    <citation type="submission" date="2018-09" db="EMBL/GenBank/DDBJ databases">
        <title>Draft genome sequence of Rhodopseudomonas palustris 2.1.18.</title>
        <authorList>
            <person name="Robertson S.L."/>
            <person name="Meyer T.E."/>
            <person name="Kyndt J.A."/>
        </authorList>
    </citation>
    <scope>NUCLEOTIDE SEQUENCE [LARGE SCALE GENOMIC DNA]</scope>
    <source>
        <strain evidence="7 8">2.1.18</strain>
    </source>
</reference>
<feature type="compositionally biased region" description="Basic and acidic residues" evidence="5">
    <location>
        <begin position="32"/>
        <end position="41"/>
    </location>
</feature>
<dbReference type="InterPro" id="IPR001647">
    <property type="entry name" value="HTH_TetR"/>
</dbReference>
<protein>
    <submittedName>
        <fullName evidence="7">TetR/AcrR family transcriptional regulator</fullName>
    </submittedName>
</protein>
<feature type="domain" description="HTH tetR-type" evidence="6">
    <location>
        <begin position="47"/>
        <end position="107"/>
    </location>
</feature>
<dbReference type="PANTHER" id="PTHR30055">
    <property type="entry name" value="HTH-TYPE TRANSCRIPTIONAL REGULATOR RUTR"/>
    <property type="match status" value="1"/>
</dbReference>
<evidence type="ECO:0000256" key="1">
    <source>
        <dbReference type="ARBA" id="ARBA00023015"/>
    </source>
</evidence>
<feature type="compositionally biased region" description="Low complexity" evidence="5">
    <location>
        <begin position="22"/>
        <end position="31"/>
    </location>
</feature>
<evidence type="ECO:0000313" key="8">
    <source>
        <dbReference type="Proteomes" id="UP000285523"/>
    </source>
</evidence>
<feature type="DNA-binding region" description="H-T-H motif" evidence="4">
    <location>
        <begin position="70"/>
        <end position="89"/>
    </location>
</feature>
<dbReference type="SUPFAM" id="SSF46689">
    <property type="entry name" value="Homeodomain-like"/>
    <property type="match status" value="1"/>
</dbReference>
<dbReference type="Proteomes" id="UP000285523">
    <property type="component" value="Unassembled WGS sequence"/>
</dbReference>
<evidence type="ECO:0000256" key="5">
    <source>
        <dbReference type="SAM" id="MobiDB-lite"/>
    </source>
</evidence>
<dbReference type="Pfam" id="PF00440">
    <property type="entry name" value="TetR_N"/>
    <property type="match status" value="1"/>
</dbReference>
<dbReference type="SUPFAM" id="SSF48498">
    <property type="entry name" value="Tetracyclin repressor-like, C-terminal domain"/>
    <property type="match status" value="1"/>
</dbReference>
<dbReference type="Pfam" id="PF16859">
    <property type="entry name" value="TetR_C_11"/>
    <property type="match status" value="1"/>
</dbReference>
<dbReference type="InterPro" id="IPR011075">
    <property type="entry name" value="TetR_C"/>
</dbReference>
<dbReference type="FunFam" id="1.10.10.60:FF:000141">
    <property type="entry name" value="TetR family transcriptional regulator"/>
    <property type="match status" value="1"/>
</dbReference>
<dbReference type="EMBL" id="QYYD01000008">
    <property type="protein sequence ID" value="RJF75369.1"/>
    <property type="molecule type" value="Genomic_DNA"/>
</dbReference>
<dbReference type="RefSeq" id="WP_119856272.1">
    <property type="nucleotide sequence ID" value="NZ_QYYD01000008.1"/>
</dbReference>
<dbReference type="PROSITE" id="PS50977">
    <property type="entry name" value="HTH_TETR_2"/>
    <property type="match status" value="1"/>
</dbReference>
<keyword evidence="2 4" id="KW-0238">DNA-binding</keyword>
<evidence type="ECO:0000256" key="3">
    <source>
        <dbReference type="ARBA" id="ARBA00023163"/>
    </source>
</evidence>
<dbReference type="InterPro" id="IPR009057">
    <property type="entry name" value="Homeodomain-like_sf"/>
</dbReference>
<dbReference type="GO" id="GO:0000976">
    <property type="term" value="F:transcription cis-regulatory region binding"/>
    <property type="evidence" value="ECO:0007669"/>
    <property type="project" value="TreeGrafter"/>
</dbReference>
<accession>A0A418VH63</accession>
<gene>
    <name evidence="7" type="ORF">D4Q52_09290</name>
</gene>
<dbReference type="InterPro" id="IPR036271">
    <property type="entry name" value="Tet_transcr_reg_TetR-rel_C_sf"/>
</dbReference>
<dbReference type="PRINTS" id="PR00455">
    <property type="entry name" value="HTHTETR"/>
</dbReference>
<dbReference type="PANTHER" id="PTHR30055:SF223">
    <property type="entry name" value="HTH-TYPE TRANSCRIPTIONAL REGULATOR UIDR"/>
    <property type="match status" value="1"/>
</dbReference>
<keyword evidence="1" id="KW-0805">Transcription regulation</keyword>
<dbReference type="AlphaFoldDB" id="A0A418VH63"/>
<keyword evidence="3" id="KW-0804">Transcription</keyword>
<evidence type="ECO:0000256" key="2">
    <source>
        <dbReference type="ARBA" id="ARBA00023125"/>
    </source>
</evidence>
<proteinExistence type="predicted"/>
<evidence type="ECO:0000256" key="4">
    <source>
        <dbReference type="PROSITE-ProRule" id="PRU00335"/>
    </source>
</evidence>
<comment type="caution">
    <text evidence="7">The sequence shown here is derived from an EMBL/GenBank/DDBJ whole genome shotgun (WGS) entry which is preliminary data.</text>
</comment>